<dbReference type="Proteomes" id="UP000030014">
    <property type="component" value="Unassembled WGS sequence"/>
</dbReference>
<dbReference type="EMBL" id="JDRY01000175">
    <property type="protein sequence ID" value="KGM93007.1"/>
    <property type="molecule type" value="Genomic_DNA"/>
</dbReference>
<name>A0A0A0HWR9_CLOBO</name>
<evidence type="ECO:0000313" key="2">
    <source>
        <dbReference type="Proteomes" id="UP000030014"/>
    </source>
</evidence>
<gene>
    <name evidence="1" type="ORF">Z955_16245</name>
</gene>
<organism evidence="1 2">
    <name type="scientific">Clostridium botulinum C/D str. DC5</name>
    <dbReference type="NCBI Taxonomy" id="1443128"/>
    <lineage>
        <taxon>Bacteria</taxon>
        <taxon>Bacillati</taxon>
        <taxon>Bacillota</taxon>
        <taxon>Clostridia</taxon>
        <taxon>Eubacteriales</taxon>
        <taxon>Clostridiaceae</taxon>
        <taxon>Clostridium</taxon>
    </lineage>
</organism>
<evidence type="ECO:0000313" key="1">
    <source>
        <dbReference type="EMBL" id="KGM93007.1"/>
    </source>
</evidence>
<protein>
    <submittedName>
        <fullName evidence="1">Uncharacterized protein</fullName>
    </submittedName>
</protein>
<sequence length="119" mass="13481">MKKIIPVAGYTIQVNFKNKVVSIDNDYELHQLYKNWGIDGITNLSIEILSEYSKLMNKNLIIDPMSLTIEIIAHIDVGKLSSKIPFIGNLITKHTDIIDCGEEAVDNNRWAFDLAANYL</sequence>
<reference evidence="1 2" key="1">
    <citation type="submission" date="2014-01" db="EMBL/GenBank/DDBJ databases">
        <title>Plasmidome dynamics in the species complex Clostridium novyi sensu lato converts strains of independent lineages into distinctly different pathogens.</title>
        <authorList>
            <person name="Skarin H."/>
            <person name="Segerman B."/>
        </authorList>
    </citation>
    <scope>NUCLEOTIDE SEQUENCE [LARGE SCALE GENOMIC DNA]</scope>
    <source>
        <strain evidence="1 2">DC5</strain>
    </source>
</reference>
<comment type="caution">
    <text evidence="1">The sequence shown here is derived from an EMBL/GenBank/DDBJ whole genome shotgun (WGS) entry which is preliminary data.</text>
</comment>
<dbReference type="AlphaFoldDB" id="A0A0A0HWR9"/>
<accession>A0A0A0HWR9</accession>
<dbReference type="RefSeq" id="WP_013720972.1">
    <property type="nucleotide sequence ID" value="NZ_JDRY01000175.1"/>
</dbReference>
<proteinExistence type="predicted"/>